<name>A0A267FML0_9PLAT</name>
<organism evidence="2 3">
    <name type="scientific">Macrostomum lignano</name>
    <dbReference type="NCBI Taxonomy" id="282301"/>
    <lineage>
        <taxon>Eukaryota</taxon>
        <taxon>Metazoa</taxon>
        <taxon>Spiralia</taxon>
        <taxon>Lophotrochozoa</taxon>
        <taxon>Platyhelminthes</taxon>
        <taxon>Rhabditophora</taxon>
        <taxon>Macrostomorpha</taxon>
        <taxon>Macrostomida</taxon>
        <taxon>Macrostomidae</taxon>
        <taxon>Macrostomum</taxon>
    </lineage>
</organism>
<evidence type="ECO:0008006" key="4">
    <source>
        <dbReference type="Google" id="ProtNLM"/>
    </source>
</evidence>
<comment type="caution">
    <text evidence="2">The sequence shown here is derived from an EMBL/GenBank/DDBJ whole genome shotgun (WGS) entry which is preliminary data.</text>
</comment>
<evidence type="ECO:0000313" key="2">
    <source>
        <dbReference type="EMBL" id="PAA74953.1"/>
    </source>
</evidence>
<dbReference type="EMBL" id="NIVC01000911">
    <property type="protein sequence ID" value="PAA74953.1"/>
    <property type="molecule type" value="Genomic_DNA"/>
</dbReference>
<dbReference type="Proteomes" id="UP000215902">
    <property type="component" value="Unassembled WGS sequence"/>
</dbReference>
<protein>
    <recommendedName>
        <fullName evidence="4">EMI domain-containing protein</fullName>
    </recommendedName>
</protein>
<proteinExistence type="predicted"/>
<reference evidence="2 3" key="1">
    <citation type="submission" date="2017-06" db="EMBL/GenBank/DDBJ databases">
        <title>A platform for efficient transgenesis in Macrostomum lignano, a flatworm model organism for stem cell research.</title>
        <authorList>
            <person name="Berezikov E."/>
        </authorList>
    </citation>
    <scope>NUCLEOTIDE SEQUENCE [LARGE SCALE GENOMIC DNA]</scope>
    <source>
        <strain evidence="2">DV1</strain>
        <tissue evidence="2">Whole organism</tissue>
    </source>
</reference>
<keyword evidence="3" id="KW-1185">Reference proteome</keyword>
<gene>
    <name evidence="2" type="ORF">BOX15_Mlig008180g3</name>
</gene>
<dbReference type="AlphaFoldDB" id="A0A267FML0"/>
<evidence type="ECO:0000313" key="3">
    <source>
        <dbReference type="Proteomes" id="UP000215902"/>
    </source>
</evidence>
<feature type="signal peptide" evidence="1">
    <location>
        <begin position="1"/>
        <end position="28"/>
    </location>
</feature>
<sequence length="98" mass="11343">MQLLRAILCVSVVWLCSLCKLTLTPASACTRTNLLLLRKYKTMDRWYSQCAKFGMECQKTAVVEMGPKIPWSSRKVCCPALRCNESSYRCEFQRIIRL</sequence>
<keyword evidence="1" id="KW-0732">Signal</keyword>
<evidence type="ECO:0000256" key="1">
    <source>
        <dbReference type="SAM" id="SignalP"/>
    </source>
</evidence>
<accession>A0A267FML0</accession>
<feature type="chain" id="PRO_5013329238" description="EMI domain-containing protein" evidence="1">
    <location>
        <begin position="29"/>
        <end position="98"/>
    </location>
</feature>